<gene>
    <name evidence="1" type="ORF">AWB68_08188</name>
</gene>
<evidence type="ECO:0000313" key="1">
    <source>
        <dbReference type="EMBL" id="SAL86882.1"/>
    </source>
</evidence>
<keyword evidence="2" id="KW-1185">Reference proteome</keyword>
<dbReference type="AlphaFoldDB" id="A0A158L0K3"/>
<dbReference type="InterPro" id="IPR021769">
    <property type="entry name" value="DUF3331"/>
</dbReference>
<proteinExistence type="predicted"/>
<evidence type="ECO:0000313" key="2">
    <source>
        <dbReference type="Proteomes" id="UP000054770"/>
    </source>
</evidence>
<sequence>MQAPFEADTTWHSTMALPASEGELRRPIASSRHRAIHGEGCFSKCAIRVLERNGPNSATVAWSDATSCCYGEQLWRRRIAKKAGVCALSGQPIATGDAVYRPRLAKPAPRNIEAMILATVMDAITVEQGA</sequence>
<organism evidence="1 2">
    <name type="scientific">Caballeronia choica</name>
    <dbReference type="NCBI Taxonomy" id="326476"/>
    <lineage>
        <taxon>Bacteria</taxon>
        <taxon>Pseudomonadati</taxon>
        <taxon>Pseudomonadota</taxon>
        <taxon>Betaproteobacteria</taxon>
        <taxon>Burkholderiales</taxon>
        <taxon>Burkholderiaceae</taxon>
        <taxon>Caballeronia</taxon>
    </lineage>
</organism>
<comment type="caution">
    <text evidence="1">The sequence shown here is derived from an EMBL/GenBank/DDBJ whole genome shotgun (WGS) entry which is preliminary data.</text>
</comment>
<name>A0A158L0K3_9BURK</name>
<protein>
    <recommendedName>
        <fullName evidence="3">Ribosomal protein S14</fullName>
    </recommendedName>
</protein>
<dbReference type="Pfam" id="PF11811">
    <property type="entry name" value="DUF3331"/>
    <property type="match status" value="1"/>
</dbReference>
<dbReference type="EMBL" id="FCON02000250">
    <property type="protein sequence ID" value="SAL86882.1"/>
    <property type="molecule type" value="Genomic_DNA"/>
</dbReference>
<reference evidence="1" key="1">
    <citation type="submission" date="2016-01" db="EMBL/GenBank/DDBJ databases">
        <authorList>
            <person name="Peeters C."/>
        </authorList>
    </citation>
    <scope>NUCLEOTIDE SEQUENCE [LARGE SCALE GENOMIC DNA]</scope>
    <source>
        <strain evidence="1">LMG 22940</strain>
    </source>
</reference>
<dbReference type="OrthoDB" id="9152922at2"/>
<accession>A0A158L0K3</accession>
<dbReference type="Proteomes" id="UP000054770">
    <property type="component" value="Unassembled WGS sequence"/>
</dbReference>
<evidence type="ECO:0008006" key="3">
    <source>
        <dbReference type="Google" id="ProtNLM"/>
    </source>
</evidence>